<accession>A0A385SNQ6</accession>
<dbReference type="PANTHER" id="PTHR45588">
    <property type="entry name" value="TPR DOMAIN-CONTAINING PROTEIN"/>
    <property type="match status" value="1"/>
</dbReference>
<organism evidence="1 2">
    <name type="scientific">Chryseolinea soli</name>
    <dbReference type="NCBI Taxonomy" id="2321403"/>
    <lineage>
        <taxon>Bacteria</taxon>
        <taxon>Pseudomonadati</taxon>
        <taxon>Bacteroidota</taxon>
        <taxon>Cytophagia</taxon>
        <taxon>Cytophagales</taxon>
        <taxon>Fulvivirgaceae</taxon>
        <taxon>Chryseolinea</taxon>
    </lineage>
</organism>
<dbReference type="OrthoDB" id="9778494at2"/>
<evidence type="ECO:0000313" key="1">
    <source>
        <dbReference type="EMBL" id="AYB31887.1"/>
    </source>
</evidence>
<dbReference type="SMART" id="SM00028">
    <property type="entry name" value="TPR"/>
    <property type="match status" value="4"/>
</dbReference>
<name>A0A385SNQ6_9BACT</name>
<proteinExistence type="predicted"/>
<dbReference type="InterPro" id="IPR019734">
    <property type="entry name" value="TPR_rpt"/>
</dbReference>
<dbReference type="AlphaFoldDB" id="A0A385SNQ6"/>
<evidence type="ECO:0008006" key="3">
    <source>
        <dbReference type="Google" id="ProtNLM"/>
    </source>
</evidence>
<dbReference type="RefSeq" id="WP_119755148.1">
    <property type="nucleotide sequence ID" value="NZ_CP032382.1"/>
</dbReference>
<dbReference type="KEGG" id="chk:D4L85_15530"/>
<sequence>MKIITTCFLLTSAALLIVGCKESQPAFEAPVLKNIGSYSVPVTTKSKHAQMFFNQGIIMANNFNHAEAERSFREAIRQDTTFAMGYWGIAYVLGPNFNSVDNMGTVNEIRKAVTKAVGLSEGASPWEKAAIKAIQIKFPMDTAATDAEGFANAMKQAYTQFPDHSFVATLYAESVMNLHPWDFYAGRGGEPRSWTPEVVSLLEKVISIDPENPLANHLYLHATEAGGDFSKSLVSAERLKTLVPSAGHLVHMPSHIYINTGDYHEGSIANEAAVIADSIYIAECKSQGYYPQMYYPHNYHFLAATAAFEGRVARSIEAAYKTAGLVDKKYYHEPGFEMVQHYLTIPNHILIKFGQWEKILTLPQPTEDLIYPTAIWHYTRGMAYANLDKAEQAKEELKKLNELSQSPSIAGQMNWGINKVTDVCQISSKVLQAELAVKAGQFKEAIQLLTDAIAIEDNLNYNEPPDWFFSVRHTLGHVLLKAKDYAQAEKIYREDLTHWPKNGFALNGLFESLTAQGKTSEAAEIKKQFDEAWKYADVALTASVIDPEKRKDVALSVDEKSPDALVYLANSLCMTR</sequence>
<dbReference type="PANTHER" id="PTHR45588:SF1">
    <property type="entry name" value="WW DOMAIN-CONTAINING PROTEIN"/>
    <property type="match status" value="1"/>
</dbReference>
<dbReference type="SUPFAM" id="SSF48452">
    <property type="entry name" value="TPR-like"/>
    <property type="match status" value="2"/>
</dbReference>
<dbReference type="EMBL" id="CP032382">
    <property type="protein sequence ID" value="AYB31887.1"/>
    <property type="molecule type" value="Genomic_DNA"/>
</dbReference>
<keyword evidence="2" id="KW-1185">Reference proteome</keyword>
<gene>
    <name evidence="1" type="ORF">D4L85_15530</name>
</gene>
<reference evidence="2" key="1">
    <citation type="submission" date="2018-09" db="EMBL/GenBank/DDBJ databases">
        <title>Chryseolinea sp. KIS68-18 isolated from soil.</title>
        <authorList>
            <person name="Weon H.-Y."/>
            <person name="Kwon S.-W."/>
            <person name="Lee S.A."/>
        </authorList>
    </citation>
    <scope>NUCLEOTIDE SEQUENCE [LARGE SCALE GENOMIC DNA]</scope>
    <source>
        <strain evidence="2">KIS68-18</strain>
    </source>
</reference>
<dbReference type="Gene3D" id="1.25.40.10">
    <property type="entry name" value="Tetratricopeptide repeat domain"/>
    <property type="match status" value="2"/>
</dbReference>
<dbReference type="Pfam" id="PF13181">
    <property type="entry name" value="TPR_8"/>
    <property type="match status" value="1"/>
</dbReference>
<dbReference type="InterPro" id="IPR011990">
    <property type="entry name" value="TPR-like_helical_dom_sf"/>
</dbReference>
<evidence type="ECO:0000313" key="2">
    <source>
        <dbReference type="Proteomes" id="UP000266183"/>
    </source>
</evidence>
<dbReference type="Proteomes" id="UP000266183">
    <property type="component" value="Chromosome"/>
</dbReference>
<dbReference type="PROSITE" id="PS51257">
    <property type="entry name" value="PROKAR_LIPOPROTEIN"/>
    <property type="match status" value="1"/>
</dbReference>
<protein>
    <recommendedName>
        <fullName evidence="3">Tetratricopeptide repeat protein</fullName>
    </recommendedName>
</protein>